<proteinExistence type="predicted"/>
<dbReference type="GO" id="GO:0005737">
    <property type="term" value="C:cytoplasm"/>
    <property type="evidence" value="ECO:0007669"/>
    <property type="project" value="TreeGrafter"/>
</dbReference>
<evidence type="ECO:0000259" key="2">
    <source>
        <dbReference type="Pfam" id="PF18128"/>
    </source>
</evidence>
<dbReference type="AlphaFoldDB" id="A0A1I4TX85"/>
<dbReference type="NCBIfam" id="TIGR00231">
    <property type="entry name" value="small_GTP"/>
    <property type="match status" value="1"/>
</dbReference>
<dbReference type="Gene3D" id="3.40.50.11420">
    <property type="match status" value="1"/>
</dbReference>
<accession>A0A1I4TX85</accession>
<comment type="caution">
    <text evidence="4">The sequence shown here is derived from an EMBL/GenBank/DDBJ whole genome shotgun (WGS) entry which is preliminary data.</text>
</comment>
<dbReference type="GO" id="GO:0002098">
    <property type="term" value="P:tRNA wobble uridine modification"/>
    <property type="evidence" value="ECO:0007669"/>
    <property type="project" value="TreeGrafter"/>
</dbReference>
<dbReference type="Proteomes" id="UP000233491">
    <property type="component" value="Unassembled WGS sequence"/>
</dbReference>
<dbReference type="InterPro" id="IPR040644">
    <property type="entry name" value="HydF_tetramer"/>
</dbReference>
<gene>
    <name evidence="4" type="primary">hydF</name>
    <name evidence="4" type="ORF">CXZ10_18665</name>
</gene>
<sequence>MLATPKGLRLHIGVYGRRNVGKSSLVNLLIGQEVSIVSDVAGTTTDPVEKAMELLPIGPVLFVDTAGIDDVGDLGEMRVEKTLKALDHTDLGIIVTDGPIGDDEIKLMDALADRETPYCVVFTKADLGAPPAEALAVVKARDIPFASISTATKADAVRVREVILEAAPESSFEVPHLLADLVPAGGHVVLVVPIDLSAPKGRLILPQVMAIRDILDADASCTVVKERELAATLKSLSKKPDLVVCDSQIVLKAAADTPDDVPLTTFSILMARFKGDLVRLAEGAARIDQLKPGDRVLIAEACTHHSMADDIGRVKIPRWFRQYAGGDIEFETMAGRVFPEDLSPYALVVQCGACTVNRKQALLRIRQAERQGVPITNYGVAISRVQGVLHRSLGPFPSARIAFERANAAPQIA</sequence>
<dbReference type="CDD" id="cd00880">
    <property type="entry name" value="Era_like"/>
    <property type="match status" value="1"/>
</dbReference>
<dbReference type="InterPro" id="IPR005225">
    <property type="entry name" value="Small_GTP-bd"/>
</dbReference>
<dbReference type="PANTHER" id="PTHR42714:SF6">
    <property type="entry name" value="TRANSLATION INITIATION FACTOR IF-2"/>
    <property type="match status" value="1"/>
</dbReference>
<evidence type="ECO:0000313" key="5">
    <source>
        <dbReference type="Proteomes" id="UP000233491"/>
    </source>
</evidence>
<keyword evidence="5" id="KW-1185">Reference proteome</keyword>
<dbReference type="GO" id="GO:0030488">
    <property type="term" value="P:tRNA methylation"/>
    <property type="evidence" value="ECO:0007669"/>
    <property type="project" value="TreeGrafter"/>
</dbReference>
<dbReference type="Gene3D" id="3.40.50.11410">
    <property type="match status" value="1"/>
</dbReference>
<dbReference type="NCBIfam" id="TIGR03918">
    <property type="entry name" value="GTP_HydF"/>
    <property type="match status" value="1"/>
</dbReference>
<dbReference type="Pfam" id="PF01926">
    <property type="entry name" value="MMR_HSR1"/>
    <property type="match status" value="1"/>
</dbReference>
<dbReference type="SUPFAM" id="SSF52540">
    <property type="entry name" value="P-loop containing nucleoside triphosphate hydrolases"/>
    <property type="match status" value="1"/>
</dbReference>
<reference evidence="4 5" key="1">
    <citation type="submission" date="2017-12" db="EMBL/GenBank/DDBJ databases">
        <title>Anaerobic carbon monoxide metabolism by Pleomorphomonas carboxyditropha sp. nov., a new mesophilic hydrogenogenic carboxidotroph.</title>
        <authorList>
            <person name="Esquivel-Elizondo S."/>
            <person name="Krajmalnik-Brown R."/>
        </authorList>
    </citation>
    <scope>NUCLEOTIDE SEQUENCE [LARGE SCALE GENOMIC DNA]</scope>
    <source>
        <strain evidence="4 5">R5-392</strain>
    </source>
</reference>
<feature type="domain" description="Hydrogen maturase F tetramerization" evidence="3">
    <location>
        <begin position="280"/>
        <end position="394"/>
    </location>
</feature>
<dbReference type="InterPro" id="IPR006073">
    <property type="entry name" value="GTP-bd"/>
</dbReference>
<dbReference type="OrthoDB" id="9811338at2"/>
<feature type="domain" description="Hydrogen maturase F dimerization" evidence="2">
    <location>
        <begin position="177"/>
        <end position="275"/>
    </location>
</feature>
<dbReference type="GO" id="GO:0005525">
    <property type="term" value="F:GTP binding"/>
    <property type="evidence" value="ECO:0007669"/>
    <property type="project" value="InterPro"/>
</dbReference>
<dbReference type="InterPro" id="IPR023873">
    <property type="entry name" value="FeFe-hyd_GTPase_HydF"/>
</dbReference>
<dbReference type="InterPro" id="IPR041606">
    <property type="entry name" value="HydF_dimer"/>
</dbReference>
<organism evidence="4 5">
    <name type="scientific">Pleomorphomonas diazotrophica</name>
    <dbReference type="NCBI Taxonomy" id="1166257"/>
    <lineage>
        <taxon>Bacteria</taxon>
        <taxon>Pseudomonadati</taxon>
        <taxon>Pseudomonadota</taxon>
        <taxon>Alphaproteobacteria</taxon>
        <taxon>Hyphomicrobiales</taxon>
        <taxon>Pleomorphomonadaceae</taxon>
        <taxon>Pleomorphomonas</taxon>
    </lineage>
</organism>
<feature type="domain" description="G" evidence="1">
    <location>
        <begin position="12"/>
        <end position="124"/>
    </location>
</feature>
<dbReference type="Gene3D" id="3.40.50.300">
    <property type="entry name" value="P-loop containing nucleotide triphosphate hydrolases"/>
    <property type="match status" value="1"/>
</dbReference>
<dbReference type="RefSeq" id="WP_101290873.1">
    <property type="nucleotide sequence ID" value="NZ_FOUQ01000006.1"/>
</dbReference>
<dbReference type="Pfam" id="PF18128">
    <property type="entry name" value="HydF_dimer"/>
    <property type="match status" value="1"/>
</dbReference>
<protein>
    <submittedName>
        <fullName evidence="4">[FeFe] hydrogenase H-cluster maturation GTPase HydF</fullName>
    </submittedName>
</protein>
<dbReference type="EMBL" id="PJNW01000016">
    <property type="protein sequence ID" value="PKR87750.1"/>
    <property type="molecule type" value="Genomic_DNA"/>
</dbReference>
<evidence type="ECO:0000313" key="4">
    <source>
        <dbReference type="EMBL" id="PKR87750.1"/>
    </source>
</evidence>
<name>A0A1I4TX85_9HYPH</name>
<dbReference type="PANTHER" id="PTHR42714">
    <property type="entry name" value="TRNA MODIFICATION GTPASE GTPBP3"/>
    <property type="match status" value="1"/>
</dbReference>
<evidence type="ECO:0000259" key="1">
    <source>
        <dbReference type="Pfam" id="PF01926"/>
    </source>
</evidence>
<dbReference type="InterPro" id="IPR027417">
    <property type="entry name" value="P-loop_NTPase"/>
</dbReference>
<dbReference type="Pfam" id="PF18133">
    <property type="entry name" value="HydF_tetramer"/>
    <property type="match status" value="1"/>
</dbReference>
<evidence type="ECO:0000259" key="3">
    <source>
        <dbReference type="Pfam" id="PF18133"/>
    </source>
</evidence>